<dbReference type="InterPro" id="IPR005656">
    <property type="entry name" value="MmgE_PrpD"/>
</dbReference>
<name>A0ABT1R1G8_9HYPH</name>
<evidence type="ECO:0000313" key="4">
    <source>
        <dbReference type="EMBL" id="MCQ4629023.1"/>
    </source>
</evidence>
<proteinExistence type="inferred from homology"/>
<dbReference type="PANTHER" id="PTHR16943">
    <property type="entry name" value="2-METHYLCITRATE DEHYDRATASE-RELATED"/>
    <property type="match status" value="1"/>
</dbReference>
<dbReference type="RefSeq" id="WP_256115114.1">
    <property type="nucleotide sequence ID" value="NZ_WHSB02000001.1"/>
</dbReference>
<reference evidence="4" key="1">
    <citation type="submission" date="2021-07" db="EMBL/GenBank/DDBJ databases">
        <title>Shinella sp. nov., a novel member of the genus Shinella from water.</title>
        <authorList>
            <person name="Deng Y."/>
        </authorList>
    </citation>
    <scope>NUCLEOTIDE SEQUENCE</scope>
    <source>
        <strain evidence="4">CPCC 100929</strain>
    </source>
</reference>
<feature type="domain" description="MmgE/PrpD C-terminal" evidence="3">
    <location>
        <begin position="282"/>
        <end position="449"/>
    </location>
</feature>
<dbReference type="SUPFAM" id="SSF103378">
    <property type="entry name" value="2-methylcitrate dehydratase PrpD"/>
    <property type="match status" value="1"/>
</dbReference>
<evidence type="ECO:0000259" key="3">
    <source>
        <dbReference type="Pfam" id="PF19305"/>
    </source>
</evidence>
<evidence type="ECO:0000259" key="2">
    <source>
        <dbReference type="Pfam" id="PF03972"/>
    </source>
</evidence>
<feature type="domain" description="MmgE/PrpD N-terminal" evidence="2">
    <location>
        <begin position="21"/>
        <end position="257"/>
    </location>
</feature>
<organism evidence="4 5">
    <name type="scientific">Shinella lacus</name>
    <dbReference type="NCBI Taxonomy" id="2654216"/>
    <lineage>
        <taxon>Bacteria</taxon>
        <taxon>Pseudomonadati</taxon>
        <taxon>Pseudomonadota</taxon>
        <taxon>Alphaproteobacteria</taxon>
        <taxon>Hyphomicrobiales</taxon>
        <taxon>Rhizobiaceae</taxon>
        <taxon>Shinella</taxon>
    </lineage>
</organism>
<keyword evidence="5" id="KW-1185">Reference proteome</keyword>
<dbReference type="Pfam" id="PF03972">
    <property type="entry name" value="MmgE_PrpD_N"/>
    <property type="match status" value="1"/>
</dbReference>
<dbReference type="EMBL" id="WHSB02000001">
    <property type="protein sequence ID" value="MCQ4629023.1"/>
    <property type="molecule type" value="Genomic_DNA"/>
</dbReference>
<comment type="similarity">
    <text evidence="1">Belongs to the PrpD family.</text>
</comment>
<dbReference type="Pfam" id="PF19305">
    <property type="entry name" value="MmgE_PrpD_C"/>
    <property type="match status" value="1"/>
</dbReference>
<protein>
    <submittedName>
        <fullName evidence="4">MmgE/PrpD family protein</fullName>
    </submittedName>
</protein>
<dbReference type="PANTHER" id="PTHR16943:SF8">
    <property type="entry name" value="2-METHYLCITRATE DEHYDRATASE"/>
    <property type="match status" value="1"/>
</dbReference>
<dbReference type="Gene3D" id="3.30.1330.120">
    <property type="entry name" value="2-methylcitrate dehydratase PrpD"/>
    <property type="match status" value="1"/>
</dbReference>
<accession>A0ABT1R1G8</accession>
<dbReference type="InterPro" id="IPR036148">
    <property type="entry name" value="MmgE/PrpD_sf"/>
</dbReference>
<dbReference type="InterPro" id="IPR045337">
    <property type="entry name" value="MmgE_PrpD_C"/>
</dbReference>
<gene>
    <name evidence="4" type="ORF">GB927_003170</name>
</gene>
<dbReference type="InterPro" id="IPR045336">
    <property type="entry name" value="MmgE_PrpD_N"/>
</dbReference>
<sequence>MALPVENAAVAAGADSLSGILARHVARIDCVDLDGTVIHAFRRAMVDYFACAFAGADMPVTQALHAWAAAEGGRTVASVIGKQTRLPAAQAAFVNGAAAHALDFDDGHTRGSAHPGGVIFSAALAVAEKRGATASELIAGVVAGYDVMLRIASTMHPASARQGWHNTAVAGVFGASAAAGRIAGLSPAQLRDALGLAASFAGGLRQYLSDGAEVKRLHPGKAARDGIVCAELAQAGISGAIECLEGADGLLRAMVDRRIDHDALLAGLGQDFLISAAYFKPYPCCRHFHAAIDATLALRSEERLESGEVSEIDIGLYQVGAHGHDHRTANNLLEAQMSAPCAVVRALIHGRLNAADFEPSAFVGSEPQRLLQATRVHVDADCERLYPNVRSGVVTITLKDGRRLERRVLNPRGETADPLTDDDLSRKFTDNVPGRIGEEKAGRLLERIWAMDCQSDLSGFFPLLAP</sequence>
<dbReference type="InterPro" id="IPR042188">
    <property type="entry name" value="MmgE/PrpD_sf_2"/>
</dbReference>
<comment type="caution">
    <text evidence="4">The sequence shown here is derived from an EMBL/GenBank/DDBJ whole genome shotgun (WGS) entry which is preliminary data.</text>
</comment>
<evidence type="ECO:0000313" key="5">
    <source>
        <dbReference type="Proteomes" id="UP000996601"/>
    </source>
</evidence>
<dbReference type="InterPro" id="IPR042183">
    <property type="entry name" value="MmgE/PrpD_sf_1"/>
</dbReference>
<dbReference type="Proteomes" id="UP000996601">
    <property type="component" value="Unassembled WGS sequence"/>
</dbReference>
<evidence type="ECO:0000256" key="1">
    <source>
        <dbReference type="ARBA" id="ARBA00006174"/>
    </source>
</evidence>
<dbReference type="Gene3D" id="1.10.4100.10">
    <property type="entry name" value="2-methylcitrate dehydratase PrpD"/>
    <property type="match status" value="1"/>
</dbReference>